<accession>A0A370G3B7</accession>
<evidence type="ECO:0000313" key="2">
    <source>
        <dbReference type="Proteomes" id="UP000254720"/>
    </source>
</evidence>
<proteinExistence type="predicted"/>
<sequence length="73" mass="8497">MSLADDIRGLRERNLNTAGTTDTLTKWGEDYKKIIDALPTLIQKKIDEKEATLQYWQNAKKAYEQTPKVHKVY</sequence>
<dbReference type="Proteomes" id="UP000254720">
    <property type="component" value="Unassembled WGS sequence"/>
</dbReference>
<dbReference type="AlphaFoldDB" id="A0A370G3B7"/>
<organism evidence="1 2">
    <name type="scientific">Aquicella lusitana</name>
    <dbReference type="NCBI Taxonomy" id="254246"/>
    <lineage>
        <taxon>Bacteria</taxon>
        <taxon>Pseudomonadati</taxon>
        <taxon>Pseudomonadota</taxon>
        <taxon>Gammaproteobacteria</taxon>
        <taxon>Legionellales</taxon>
        <taxon>Coxiellaceae</taxon>
        <taxon>Aquicella</taxon>
    </lineage>
</organism>
<protein>
    <submittedName>
        <fullName evidence="1">Uncharacterized protein</fullName>
    </submittedName>
</protein>
<dbReference type="EMBL" id="QQAX01000033">
    <property type="protein sequence ID" value="RDI38361.1"/>
    <property type="molecule type" value="Genomic_DNA"/>
</dbReference>
<evidence type="ECO:0000313" key="1">
    <source>
        <dbReference type="EMBL" id="RDI38361.1"/>
    </source>
</evidence>
<name>A0A370G3B7_9COXI</name>
<keyword evidence="2" id="KW-1185">Reference proteome</keyword>
<comment type="caution">
    <text evidence="1">The sequence shown here is derived from an EMBL/GenBank/DDBJ whole genome shotgun (WGS) entry which is preliminary data.</text>
</comment>
<gene>
    <name evidence="1" type="ORF">C8D86_1331</name>
</gene>
<reference evidence="1 2" key="1">
    <citation type="submission" date="2018-07" db="EMBL/GenBank/DDBJ databases">
        <title>Genomic Encyclopedia of Type Strains, Phase IV (KMG-IV): sequencing the most valuable type-strain genomes for metagenomic binning, comparative biology and taxonomic classification.</title>
        <authorList>
            <person name="Goeker M."/>
        </authorList>
    </citation>
    <scope>NUCLEOTIDE SEQUENCE [LARGE SCALE GENOMIC DNA]</scope>
    <source>
        <strain evidence="1 2">DSM 16500</strain>
    </source>
</reference>